<reference evidence="10" key="1">
    <citation type="journal article" date="2014" name="Nucleic Acids Res.">
        <title>The evolutionary dynamics of variant antigen genes in Babesia reveal a history of genomic innovation underlying host-parasite interaction.</title>
        <authorList>
            <person name="Jackson A.P."/>
            <person name="Otto T.D."/>
            <person name="Darby A."/>
            <person name="Ramaprasad A."/>
            <person name="Xia D."/>
            <person name="Echaide I.E."/>
            <person name="Farber M."/>
            <person name="Gahlot S."/>
            <person name="Gamble J."/>
            <person name="Gupta D."/>
            <person name="Gupta Y."/>
            <person name="Jackson L."/>
            <person name="Malandrin L."/>
            <person name="Malas T.B."/>
            <person name="Moussa E."/>
            <person name="Nair M."/>
            <person name="Reid A.J."/>
            <person name="Sanders M."/>
            <person name="Sharma J."/>
            <person name="Tracey A."/>
            <person name="Quail M.A."/>
            <person name="Weir W."/>
            <person name="Wastling J.M."/>
            <person name="Hall N."/>
            <person name="Willadsen P."/>
            <person name="Lingelbach K."/>
            <person name="Shiels B."/>
            <person name="Tait A."/>
            <person name="Berriman M."/>
            <person name="Allred D.R."/>
            <person name="Pain A."/>
        </authorList>
    </citation>
    <scope>NUCLEOTIDE SEQUENCE</scope>
    <source>
        <strain evidence="10">1802A</strain>
    </source>
</reference>
<keyword evidence="6 8" id="KW-0472">Membrane</keyword>
<dbReference type="GO" id="GO:0004252">
    <property type="term" value="F:serine-type endopeptidase activity"/>
    <property type="evidence" value="ECO:0007669"/>
    <property type="project" value="InterPro"/>
</dbReference>
<dbReference type="Gene3D" id="1.20.1540.10">
    <property type="entry name" value="Rhomboid-like"/>
    <property type="match status" value="1"/>
</dbReference>
<evidence type="ECO:0000256" key="7">
    <source>
        <dbReference type="SAM" id="MobiDB-lite"/>
    </source>
</evidence>
<dbReference type="Proteomes" id="UP001195914">
    <property type="component" value="Unassembled WGS sequence"/>
</dbReference>
<evidence type="ECO:0000256" key="1">
    <source>
        <dbReference type="ARBA" id="ARBA00004141"/>
    </source>
</evidence>
<comment type="subcellular location">
    <subcellularLocation>
        <location evidence="1">Membrane</location>
        <topology evidence="1">Multi-pass membrane protein</topology>
    </subcellularLocation>
</comment>
<dbReference type="PANTHER" id="PTHR43731:SF14">
    <property type="entry name" value="PRESENILIN-ASSOCIATED RHOMBOID-LIKE PROTEIN, MITOCHONDRIAL"/>
    <property type="match status" value="1"/>
</dbReference>
<dbReference type="PANTHER" id="PTHR43731">
    <property type="entry name" value="RHOMBOID PROTEASE"/>
    <property type="match status" value="1"/>
</dbReference>
<dbReference type="InterPro" id="IPR022764">
    <property type="entry name" value="Peptidase_S54_rhomboid_dom"/>
</dbReference>
<feature type="transmembrane region" description="Helical" evidence="8">
    <location>
        <begin position="231"/>
        <end position="255"/>
    </location>
</feature>
<keyword evidence="5 8" id="KW-1133">Transmembrane helix</keyword>
<gene>
    <name evidence="10" type="ORF">X943_000396</name>
</gene>
<dbReference type="AlphaFoldDB" id="A0AAD9GKI3"/>
<evidence type="ECO:0000259" key="9">
    <source>
        <dbReference type="Pfam" id="PF01694"/>
    </source>
</evidence>
<keyword evidence="11" id="KW-1185">Reference proteome</keyword>
<sequence>MRYENYCRSEYKFVVPHYNVNMLGIIGVYAPRAPILAVNNLHWHRSFKTAGAHCRLLTRSLPLSQSQPSSSQSIGSYKRDDALFQRPSFRTFESSLKANKSSYSHDEDPYVYYRCCKAAFIGSATFTLSRLRDARGGSDSISGDYPSTVDDGVSHDSRIRPDSADGVDIPIDFGSSNGFRRSGRSSYSYTQDNASGSLWKRFKGFTSWQRTFSSEGRDHVGGGTLLGKIPFLAVMTPVGFSNVFFLTCFGVFGFWRLSEHLDNPWLSHFMERHFMASRRAIELGRYHTLLTCAVSHATFLHMLLNCMMLYQLIGMFNHPMTPPAGSRLSPSFDRLFGGLHASIESLLWGDKRHSRRVQHVQTGDIVNVMLLSAIGSSLGHVCLYRTPIIGASGAISGVMFLLASTFPNSYFRTLFPIPGLELSILQISQLFVLTNLYFLFYGGTWSGVAWAAHIFGMGTGALYCYAQKYLFKRPGFHDPVMMSFRTAKHQWLRTLKGSYDVYVSIIFRYWH</sequence>
<dbReference type="InterPro" id="IPR050925">
    <property type="entry name" value="Rhomboid_protease_S54"/>
</dbReference>
<comment type="similarity">
    <text evidence="2">Belongs to the peptidase S54 family.</text>
</comment>
<evidence type="ECO:0000313" key="10">
    <source>
        <dbReference type="EMBL" id="KAK1940232.1"/>
    </source>
</evidence>
<evidence type="ECO:0000256" key="2">
    <source>
        <dbReference type="ARBA" id="ARBA00009045"/>
    </source>
</evidence>
<evidence type="ECO:0000256" key="8">
    <source>
        <dbReference type="SAM" id="Phobius"/>
    </source>
</evidence>
<protein>
    <recommendedName>
        <fullName evidence="9">Peptidase S54 rhomboid domain-containing protein</fullName>
    </recommendedName>
</protein>
<reference evidence="10" key="2">
    <citation type="submission" date="2021-05" db="EMBL/GenBank/DDBJ databases">
        <authorList>
            <person name="Pain A."/>
        </authorList>
    </citation>
    <scope>NUCLEOTIDE SEQUENCE</scope>
    <source>
        <strain evidence="10">1802A</strain>
    </source>
</reference>
<evidence type="ECO:0000256" key="4">
    <source>
        <dbReference type="ARBA" id="ARBA00022801"/>
    </source>
</evidence>
<accession>A0AAD9GKI3</accession>
<dbReference type="InterPro" id="IPR035952">
    <property type="entry name" value="Rhomboid-like_sf"/>
</dbReference>
<feature type="region of interest" description="Disordered" evidence="7">
    <location>
        <begin position="136"/>
        <end position="159"/>
    </location>
</feature>
<feature type="transmembrane region" description="Helical" evidence="8">
    <location>
        <begin position="389"/>
        <end position="410"/>
    </location>
</feature>
<keyword evidence="3 8" id="KW-0812">Transmembrane</keyword>
<comment type="caution">
    <text evidence="10">The sequence shown here is derived from an EMBL/GenBank/DDBJ whole genome shotgun (WGS) entry which is preliminary data.</text>
</comment>
<evidence type="ECO:0000256" key="5">
    <source>
        <dbReference type="ARBA" id="ARBA00022989"/>
    </source>
</evidence>
<evidence type="ECO:0000256" key="6">
    <source>
        <dbReference type="ARBA" id="ARBA00023136"/>
    </source>
</evidence>
<proteinExistence type="inferred from homology"/>
<name>A0AAD9GKI3_BABDI</name>
<dbReference type="Pfam" id="PF01694">
    <property type="entry name" value="Rhomboid"/>
    <property type="match status" value="1"/>
</dbReference>
<feature type="transmembrane region" description="Helical" evidence="8">
    <location>
        <begin position="447"/>
        <end position="466"/>
    </location>
</feature>
<evidence type="ECO:0000256" key="3">
    <source>
        <dbReference type="ARBA" id="ARBA00022692"/>
    </source>
</evidence>
<feature type="domain" description="Peptidase S54 rhomboid" evidence="9">
    <location>
        <begin position="362"/>
        <end position="465"/>
    </location>
</feature>
<keyword evidence="4" id="KW-0378">Hydrolase</keyword>
<dbReference type="GO" id="GO:0016020">
    <property type="term" value="C:membrane"/>
    <property type="evidence" value="ECO:0007669"/>
    <property type="project" value="UniProtKB-SubCell"/>
</dbReference>
<evidence type="ECO:0000313" key="11">
    <source>
        <dbReference type="Proteomes" id="UP001195914"/>
    </source>
</evidence>
<organism evidence="10 11">
    <name type="scientific">Babesia divergens</name>
    <dbReference type="NCBI Taxonomy" id="32595"/>
    <lineage>
        <taxon>Eukaryota</taxon>
        <taxon>Sar</taxon>
        <taxon>Alveolata</taxon>
        <taxon>Apicomplexa</taxon>
        <taxon>Aconoidasida</taxon>
        <taxon>Piroplasmida</taxon>
        <taxon>Babesiidae</taxon>
        <taxon>Babesia</taxon>
    </lineage>
</organism>
<dbReference type="SUPFAM" id="SSF144091">
    <property type="entry name" value="Rhomboid-like"/>
    <property type="match status" value="1"/>
</dbReference>
<dbReference type="EMBL" id="JAHBMH010000003">
    <property type="protein sequence ID" value="KAK1940232.1"/>
    <property type="molecule type" value="Genomic_DNA"/>
</dbReference>